<reference evidence="16 17" key="1">
    <citation type="submission" date="2018-03" db="EMBL/GenBank/DDBJ databases">
        <authorList>
            <person name="Guldener U."/>
        </authorList>
    </citation>
    <scope>NUCLEOTIDE SEQUENCE [LARGE SCALE GENOMIC DNA]</scope>
    <source>
        <strain evidence="16 17">DAOM196992</strain>
    </source>
</reference>
<evidence type="ECO:0000256" key="1">
    <source>
        <dbReference type="ARBA" id="ARBA00004141"/>
    </source>
</evidence>
<evidence type="ECO:0000256" key="5">
    <source>
        <dbReference type="ARBA" id="ARBA00022692"/>
    </source>
</evidence>
<feature type="compositionally biased region" description="Gly residues" evidence="13">
    <location>
        <begin position="509"/>
        <end position="526"/>
    </location>
</feature>
<comment type="similarity">
    <text evidence="4">Belongs to the neutral sphingomyelinase family.</text>
</comment>
<comment type="subcellular location">
    <subcellularLocation>
        <location evidence="1">Membrane</location>
        <topology evidence="1">Multi-pass membrane protein</topology>
    </subcellularLocation>
</comment>
<feature type="domain" description="Endonuclease/exonuclease/phosphatase" evidence="15">
    <location>
        <begin position="25"/>
        <end position="353"/>
    </location>
</feature>
<evidence type="ECO:0000256" key="2">
    <source>
        <dbReference type="ARBA" id="ARBA00004760"/>
    </source>
</evidence>
<comment type="pathway">
    <text evidence="3">Sphingolipid metabolism.</text>
</comment>
<sequence length="526" mass="55863">MSTSSASPPPPTPGTKASTAQLRILTLNVWGLKYISKLRFERIRQIALRLHSPSTPTYDFVCLQEIWYESVDWRQLQALLSSRYPHTKFFLSGAFGSGLAILSRWPILETRTHPYSLNGLPIHVQQGDWFVGKACGAITVHHPELGLVDVWNTHFVAAGGEDGPESRRAHRITQAYELATNARNSAKRNRHTIVCGDLNSTPPALCLRLLRDVGGLFDSWADSRPGADPFATELPPSATGSGARSGRTAIDPERALVDLGVTCDSPLNSWTAGKKLDARAQRGAGKRLDYILYRGPEVVEPSNDVHPSSVPAAASTLAYEASESTRGRLQCTASRVVFTEPSPALEGISLSDHFGVESILDILPPPPAASSSSAKHTHKHGVAPSSSDVAITTSRAKSIQTTLAAAMQALAGGHAGSRRTQRSHFGVFAAALGVAVTSVVASIFQPLSGVNPLLVLLGVVAGWAGTTMLYSAVVWFEWEKQMMELEMDQTRRLALLPSRTPSSSSIRPIGGGGGGGGGSGSGGGTG</sequence>
<feature type="transmembrane region" description="Helical" evidence="14">
    <location>
        <begin position="89"/>
        <end position="107"/>
    </location>
</feature>
<dbReference type="GO" id="GO:0006665">
    <property type="term" value="P:sphingolipid metabolic process"/>
    <property type="evidence" value="ECO:0007669"/>
    <property type="project" value="UniProtKB-KW"/>
</dbReference>
<evidence type="ECO:0000313" key="16">
    <source>
        <dbReference type="EMBL" id="SPO37428.1"/>
    </source>
</evidence>
<keyword evidence="9" id="KW-0746">Sphingolipid metabolism</keyword>
<keyword evidence="6" id="KW-0479">Metal-binding</keyword>
<dbReference type="InterPro" id="IPR005135">
    <property type="entry name" value="Endo/exonuclease/phosphatase"/>
</dbReference>
<protein>
    <submittedName>
        <fullName evidence="16">Related to ISC1 - Inositol phosphoSphingolipid phospholipase</fullName>
    </submittedName>
</protein>
<keyword evidence="8" id="KW-0460">Magnesium</keyword>
<dbReference type="AlphaFoldDB" id="A0A5C3EYY8"/>
<dbReference type="EMBL" id="OOIP01000007">
    <property type="protein sequence ID" value="SPO37428.1"/>
    <property type="molecule type" value="Genomic_DNA"/>
</dbReference>
<dbReference type="PANTHER" id="PTHR16320:SF24">
    <property type="entry name" value="PHOSPHODIESTERASE, PUTATIVE-RELATED"/>
    <property type="match status" value="1"/>
</dbReference>
<dbReference type="GO" id="GO:0004767">
    <property type="term" value="F:sphingomyelin phosphodiesterase activity"/>
    <property type="evidence" value="ECO:0007669"/>
    <property type="project" value="InterPro"/>
</dbReference>
<dbReference type="InterPro" id="IPR038772">
    <property type="entry name" value="Sph/SMPD2-like"/>
</dbReference>
<evidence type="ECO:0000256" key="7">
    <source>
        <dbReference type="ARBA" id="ARBA00022801"/>
    </source>
</evidence>
<proteinExistence type="inferred from homology"/>
<evidence type="ECO:0000256" key="8">
    <source>
        <dbReference type="ARBA" id="ARBA00022842"/>
    </source>
</evidence>
<evidence type="ECO:0000256" key="9">
    <source>
        <dbReference type="ARBA" id="ARBA00022919"/>
    </source>
</evidence>
<evidence type="ECO:0000256" key="13">
    <source>
        <dbReference type="SAM" id="MobiDB-lite"/>
    </source>
</evidence>
<keyword evidence="11" id="KW-0443">Lipid metabolism</keyword>
<dbReference type="SUPFAM" id="SSF56219">
    <property type="entry name" value="DNase I-like"/>
    <property type="match status" value="1"/>
</dbReference>
<feature type="compositionally biased region" description="Low complexity" evidence="13">
    <location>
        <begin position="498"/>
        <end position="508"/>
    </location>
</feature>
<evidence type="ECO:0000256" key="12">
    <source>
        <dbReference type="ARBA" id="ARBA00023136"/>
    </source>
</evidence>
<evidence type="ECO:0000259" key="15">
    <source>
        <dbReference type="Pfam" id="PF03372"/>
    </source>
</evidence>
<feature type="region of interest" description="Disordered" evidence="13">
    <location>
        <begin position="497"/>
        <end position="526"/>
    </location>
</feature>
<evidence type="ECO:0000256" key="14">
    <source>
        <dbReference type="SAM" id="Phobius"/>
    </source>
</evidence>
<dbReference type="Gene3D" id="3.60.10.10">
    <property type="entry name" value="Endonuclease/exonuclease/phosphatase"/>
    <property type="match status" value="1"/>
</dbReference>
<organism evidence="16 17">
    <name type="scientific">Pseudozyma flocculosa</name>
    <dbReference type="NCBI Taxonomy" id="84751"/>
    <lineage>
        <taxon>Eukaryota</taxon>
        <taxon>Fungi</taxon>
        <taxon>Dikarya</taxon>
        <taxon>Basidiomycota</taxon>
        <taxon>Ustilaginomycotina</taxon>
        <taxon>Ustilaginomycetes</taxon>
        <taxon>Ustilaginales</taxon>
        <taxon>Ustilaginaceae</taxon>
        <taxon>Pseudozyma</taxon>
    </lineage>
</organism>
<keyword evidence="17" id="KW-1185">Reference proteome</keyword>
<keyword evidence="12 14" id="KW-0472">Membrane</keyword>
<dbReference type="PANTHER" id="PTHR16320">
    <property type="entry name" value="SPHINGOMYELINASE FAMILY MEMBER"/>
    <property type="match status" value="1"/>
</dbReference>
<dbReference type="Pfam" id="PF03372">
    <property type="entry name" value="Exo_endo_phos"/>
    <property type="match status" value="1"/>
</dbReference>
<gene>
    <name evidence="16" type="ORF">PSFLO_02901</name>
</gene>
<dbReference type="GO" id="GO:0016020">
    <property type="term" value="C:membrane"/>
    <property type="evidence" value="ECO:0007669"/>
    <property type="project" value="UniProtKB-SubCell"/>
</dbReference>
<feature type="region of interest" description="Disordered" evidence="13">
    <location>
        <begin position="367"/>
        <end position="389"/>
    </location>
</feature>
<dbReference type="OrthoDB" id="387657at2759"/>
<feature type="transmembrane region" description="Helical" evidence="14">
    <location>
        <begin position="453"/>
        <end position="476"/>
    </location>
</feature>
<evidence type="ECO:0000256" key="11">
    <source>
        <dbReference type="ARBA" id="ARBA00023098"/>
    </source>
</evidence>
<evidence type="ECO:0000256" key="6">
    <source>
        <dbReference type="ARBA" id="ARBA00022723"/>
    </source>
</evidence>
<name>A0A5C3EYY8_9BASI</name>
<dbReference type="Proteomes" id="UP000323386">
    <property type="component" value="Unassembled WGS sequence"/>
</dbReference>
<dbReference type="GO" id="GO:0046872">
    <property type="term" value="F:metal ion binding"/>
    <property type="evidence" value="ECO:0007669"/>
    <property type="project" value="UniProtKB-KW"/>
</dbReference>
<keyword evidence="10 14" id="KW-1133">Transmembrane helix</keyword>
<comment type="pathway">
    <text evidence="2">Lipid metabolism; sphingolipid metabolism.</text>
</comment>
<dbReference type="InterPro" id="IPR036691">
    <property type="entry name" value="Endo/exonu/phosph_ase_sf"/>
</dbReference>
<feature type="region of interest" description="Disordered" evidence="13">
    <location>
        <begin position="227"/>
        <end position="247"/>
    </location>
</feature>
<accession>A0A5C3EYY8</accession>
<keyword evidence="7" id="KW-0378">Hydrolase</keyword>
<evidence type="ECO:0000256" key="4">
    <source>
        <dbReference type="ARBA" id="ARBA00006335"/>
    </source>
</evidence>
<evidence type="ECO:0000313" key="17">
    <source>
        <dbReference type="Proteomes" id="UP000323386"/>
    </source>
</evidence>
<feature type="transmembrane region" description="Helical" evidence="14">
    <location>
        <begin position="425"/>
        <end position="447"/>
    </location>
</feature>
<evidence type="ECO:0000256" key="3">
    <source>
        <dbReference type="ARBA" id="ARBA00004991"/>
    </source>
</evidence>
<evidence type="ECO:0000256" key="10">
    <source>
        <dbReference type="ARBA" id="ARBA00022989"/>
    </source>
</evidence>
<keyword evidence="5 14" id="KW-0812">Transmembrane</keyword>